<evidence type="ECO:0000256" key="1">
    <source>
        <dbReference type="SAM" id="Phobius"/>
    </source>
</evidence>
<keyword evidence="1" id="KW-0472">Membrane</keyword>
<sequence length="80" mass="9103">MCSLISVKSQGREFKFSRFFLNELRYHGAMSDFARSQKWLPLTALMLAGTLLTVAVFLGWLHYGSDIFLSLIESGLAYCF</sequence>
<evidence type="ECO:0000313" key="2">
    <source>
        <dbReference type="EMBL" id="QRF53409.1"/>
    </source>
</evidence>
<reference evidence="2 3" key="1">
    <citation type="submission" date="2018-09" db="EMBL/GenBank/DDBJ databases">
        <title>Rhizobium sp. MAE2-X.</title>
        <authorList>
            <person name="Lee Y."/>
            <person name="Jeon C.O."/>
        </authorList>
    </citation>
    <scope>NUCLEOTIDE SEQUENCE [LARGE SCALE GENOMIC DNA]</scope>
    <source>
        <strain evidence="2 3">MAE2-X</strain>
    </source>
</reference>
<gene>
    <name evidence="2" type="ORF">D4A92_19145</name>
</gene>
<feature type="transmembrane region" description="Helical" evidence="1">
    <location>
        <begin position="39"/>
        <end position="61"/>
    </location>
</feature>
<evidence type="ECO:0000313" key="3">
    <source>
        <dbReference type="Proteomes" id="UP000596351"/>
    </source>
</evidence>
<dbReference type="Proteomes" id="UP000596351">
    <property type="component" value="Chromosome"/>
</dbReference>
<keyword evidence="3" id="KW-1185">Reference proteome</keyword>
<dbReference type="EMBL" id="CP032405">
    <property type="protein sequence ID" value="QRF53409.1"/>
    <property type="molecule type" value="Genomic_DNA"/>
</dbReference>
<keyword evidence="1" id="KW-0812">Transmembrane</keyword>
<proteinExistence type="predicted"/>
<organism evidence="2 3">
    <name type="scientific">Rhizobium rosettiformans</name>
    <dbReference type="NCBI Taxonomy" id="1368430"/>
    <lineage>
        <taxon>Bacteria</taxon>
        <taxon>Pseudomonadati</taxon>
        <taxon>Pseudomonadota</taxon>
        <taxon>Alphaproteobacteria</taxon>
        <taxon>Hyphomicrobiales</taxon>
        <taxon>Rhizobiaceae</taxon>
        <taxon>Rhizobium/Agrobacterium group</taxon>
        <taxon>Rhizobium</taxon>
    </lineage>
</organism>
<accession>A0ABX7EZ54</accession>
<keyword evidence="1" id="KW-1133">Transmembrane helix</keyword>
<protein>
    <submittedName>
        <fullName evidence="2">Uncharacterized protein</fullName>
    </submittedName>
</protein>
<name>A0ABX7EZ54_9HYPH</name>